<comment type="caution">
    <text evidence="1">The sequence shown here is derived from an EMBL/GenBank/DDBJ whole genome shotgun (WGS) entry which is preliminary data.</text>
</comment>
<protein>
    <submittedName>
        <fullName evidence="1">Uncharacterized protein</fullName>
    </submittedName>
</protein>
<accession>A0ACB7YJN5</accession>
<keyword evidence="2" id="KW-1185">Reference proteome</keyword>
<gene>
    <name evidence="1" type="ORF">Vadar_006064</name>
</gene>
<dbReference type="Proteomes" id="UP000828048">
    <property type="component" value="Chromosome 11"/>
</dbReference>
<name>A0ACB7YJN5_9ERIC</name>
<evidence type="ECO:0000313" key="2">
    <source>
        <dbReference type="Proteomes" id="UP000828048"/>
    </source>
</evidence>
<sequence>MAQTSESLPIMDEDNNNNSSEEQDDQPDSSPFTSLVQTSESLPIMNDDDNNSSEEQDDQPDSKSERSIEEKSTCKDDNDDDDTSCFEQEEYEDGDPDWFKDKYEDDDIVGFEQQYFCFPLSQIDKSHLEDGNRIIMPESAFERLTSMEIEYPMVFKIINSERERASHCGVLEFTAEEGFVFLPQWMMKNLQLYEGQQVTLESTTLSKGTFLKIQPHSMKFFGLSDHKAVLEETLKYFSCLTIGDTIMINHNSNKYLIDILEVKPSSAISVVDTDCEVEFALALDYKEPEKKSKAVINPKWEAAKAEEDKRKEEPKFVAFTGVARRLDGQPLTAPAEADSVSTALAKGDPHVAADSNFKSCNCPEEKVLKNDNQKFQPFTGKKHILAG</sequence>
<evidence type="ECO:0000313" key="1">
    <source>
        <dbReference type="EMBL" id="KAH7853735.1"/>
    </source>
</evidence>
<proteinExistence type="predicted"/>
<reference evidence="1 2" key="1">
    <citation type="journal article" date="2021" name="Hortic Res">
        <title>High-quality reference genome and annotation aids understanding of berry development for evergreen blueberry (Vaccinium darrowii).</title>
        <authorList>
            <person name="Yu J."/>
            <person name="Hulse-Kemp A.M."/>
            <person name="Babiker E."/>
            <person name="Staton M."/>
        </authorList>
    </citation>
    <scope>NUCLEOTIDE SEQUENCE [LARGE SCALE GENOMIC DNA]</scope>
    <source>
        <strain evidence="2">cv. NJ 8807/NJ 8810</strain>
        <tissue evidence="1">Young leaf</tissue>
    </source>
</reference>
<organism evidence="1 2">
    <name type="scientific">Vaccinium darrowii</name>
    <dbReference type="NCBI Taxonomy" id="229202"/>
    <lineage>
        <taxon>Eukaryota</taxon>
        <taxon>Viridiplantae</taxon>
        <taxon>Streptophyta</taxon>
        <taxon>Embryophyta</taxon>
        <taxon>Tracheophyta</taxon>
        <taxon>Spermatophyta</taxon>
        <taxon>Magnoliopsida</taxon>
        <taxon>eudicotyledons</taxon>
        <taxon>Gunneridae</taxon>
        <taxon>Pentapetalae</taxon>
        <taxon>asterids</taxon>
        <taxon>Ericales</taxon>
        <taxon>Ericaceae</taxon>
        <taxon>Vaccinioideae</taxon>
        <taxon>Vaccinieae</taxon>
        <taxon>Vaccinium</taxon>
    </lineage>
</organism>
<dbReference type="EMBL" id="CM037161">
    <property type="protein sequence ID" value="KAH7853735.1"/>
    <property type="molecule type" value="Genomic_DNA"/>
</dbReference>